<dbReference type="GO" id="GO:0005829">
    <property type="term" value="C:cytosol"/>
    <property type="evidence" value="ECO:0007669"/>
    <property type="project" value="TreeGrafter"/>
</dbReference>
<dbReference type="AlphaFoldDB" id="A0A4R3LUA8"/>
<dbReference type="InterPro" id="IPR000847">
    <property type="entry name" value="LysR_HTH_N"/>
</dbReference>
<dbReference type="EMBL" id="SMAI01000007">
    <property type="protein sequence ID" value="TCT04190.1"/>
    <property type="molecule type" value="Genomic_DNA"/>
</dbReference>
<organism evidence="6 7">
    <name type="scientific">Aquabacter spiritensis</name>
    <dbReference type="NCBI Taxonomy" id="933073"/>
    <lineage>
        <taxon>Bacteria</taxon>
        <taxon>Pseudomonadati</taxon>
        <taxon>Pseudomonadota</taxon>
        <taxon>Alphaproteobacteria</taxon>
        <taxon>Hyphomicrobiales</taxon>
        <taxon>Xanthobacteraceae</taxon>
        <taxon>Aquabacter</taxon>
    </lineage>
</organism>
<sequence>MSSLNQVRYFLEVARAASIREASERLNIAPSALSRQIQTLEASLGMPLFERRPRGMVLTPAGEVYSRYAQAIALESDRVRTELEELRGLRRGRVRVYTVEGIVADMLTRLIGEFHEKLPGISFRLVTTGTDDVVAAVREGLADIGISFNAQPDTAVRFVRRFSDPLVALVHPAHPLADRGAVRFREILPFRLGVPEPGFGIRRLIDDECRRLGVSILPALETNSIEALRGFARSGAGVTLMSSQSSTRELAQGLVCKVGLQEPALLRSTLDVGVLAGRRLPNAASEFLAALDRIFSGHGG</sequence>
<dbReference type="SUPFAM" id="SSF53850">
    <property type="entry name" value="Periplasmic binding protein-like II"/>
    <property type="match status" value="1"/>
</dbReference>
<evidence type="ECO:0000256" key="1">
    <source>
        <dbReference type="ARBA" id="ARBA00009437"/>
    </source>
</evidence>
<dbReference type="RefSeq" id="WP_132031636.1">
    <property type="nucleotide sequence ID" value="NZ_SMAI01000007.1"/>
</dbReference>
<dbReference type="InterPro" id="IPR036388">
    <property type="entry name" value="WH-like_DNA-bd_sf"/>
</dbReference>
<evidence type="ECO:0000313" key="7">
    <source>
        <dbReference type="Proteomes" id="UP000294664"/>
    </source>
</evidence>
<evidence type="ECO:0000256" key="2">
    <source>
        <dbReference type="ARBA" id="ARBA00023015"/>
    </source>
</evidence>
<protein>
    <submittedName>
        <fullName evidence="6">DNA-binding transcriptional LysR family regulator</fullName>
    </submittedName>
</protein>
<dbReference type="GO" id="GO:0003700">
    <property type="term" value="F:DNA-binding transcription factor activity"/>
    <property type="evidence" value="ECO:0007669"/>
    <property type="project" value="InterPro"/>
</dbReference>
<dbReference type="InterPro" id="IPR050950">
    <property type="entry name" value="HTH-type_LysR_regulators"/>
</dbReference>
<evidence type="ECO:0000256" key="3">
    <source>
        <dbReference type="ARBA" id="ARBA00023125"/>
    </source>
</evidence>
<comment type="caution">
    <text evidence="6">The sequence shown here is derived from an EMBL/GenBank/DDBJ whole genome shotgun (WGS) entry which is preliminary data.</text>
</comment>
<dbReference type="GO" id="GO:0003677">
    <property type="term" value="F:DNA binding"/>
    <property type="evidence" value="ECO:0007669"/>
    <property type="project" value="UniProtKB-KW"/>
</dbReference>
<evidence type="ECO:0000313" key="6">
    <source>
        <dbReference type="EMBL" id="TCT04190.1"/>
    </source>
</evidence>
<dbReference type="Pfam" id="PF03466">
    <property type="entry name" value="LysR_substrate"/>
    <property type="match status" value="1"/>
</dbReference>
<dbReference type="Proteomes" id="UP000294664">
    <property type="component" value="Unassembled WGS sequence"/>
</dbReference>
<dbReference type="PROSITE" id="PS50931">
    <property type="entry name" value="HTH_LYSR"/>
    <property type="match status" value="1"/>
</dbReference>
<feature type="domain" description="HTH lysR-type" evidence="5">
    <location>
        <begin position="1"/>
        <end position="59"/>
    </location>
</feature>
<dbReference type="Gene3D" id="3.40.190.290">
    <property type="match status" value="1"/>
</dbReference>
<keyword evidence="2" id="KW-0805">Transcription regulation</keyword>
<dbReference type="Pfam" id="PF00126">
    <property type="entry name" value="HTH_1"/>
    <property type="match status" value="1"/>
</dbReference>
<keyword evidence="3 6" id="KW-0238">DNA-binding</keyword>
<proteinExistence type="inferred from homology"/>
<comment type="similarity">
    <text evidence="1">Belongs to the LysR transcriptional regulatory family.</text>
</comment>
<dbReference type="Gene3D" id="1.10.10.10">
    <property type="entry name" value="Winged helix-like DNA-binding domain superfamily/Winged helix DNA-binding domain"/>
    <property type="match status" value="1"/>
</dbReference>
<keyword evidence="4" id="KW-0804">Transcription</keyword>
<dbReference type="FunFam" id="1.10.10.10:FF:000001">
    <property type="entry name" value="LysR family transcriptional regulator"/>
    <property type="match status" value="1"/>
</dbReference>
<dbReference type="InterPro" id="IPR005119">
    <property type="entry name" value="LysR_subst-bd"/>
</dbReference>
<name>A0A4R3LUA8_9HYPH</name>
<evidence type="ECO:0000256" key="4">
    <source>
        <dbReference type="ARBA" id="ARBA00023163"/>
    </source>
</evidence>
<dbReference type="InterPro" id="IPR036390">
    <property type="entry name" value="WH_DNA-bd_sf"/>
</dbReference>
<dbReference type="SUPFAM" id="SSF46785">
    <property type="entry name" value="Winged helix' DNA-binding domain"/>
    <property type="match status" value="1"/>
</dbReference>
<keyword evidence="7" id="KW-1185">Reference proteome</keyword>
<reference evidence="6 7" key="1">
    <citation type="submission" date="2019-03" db="EMBL/GenBank/DDBJ databases">
        <title>Genomic Encyclopedia of Type Strains, Phase IV (KMG-IV): sequencing the most valuable type-strain genomes for metagenomic binning, comparative biology and taxonomic classification.</title>
        <authorList>
            <person name="Goeker M."/>
        </authorList>
    </citation>
    <scope>NUCLEOTIDE SEQUENCE [LARGE SCALE GENOMIC DNA]</scope>
    <source>
        <strain evidence="6 7">DSM 9035</strain>
    </source>
</reference>
<dbReference type="PRINTS" id="PR00039">
    <property type="entry name" value="HTHLYSR"/>
</dbReference>
<dbReference type="PANTHER" id="PTHR30419">
    <property type="entry name" value="HTH-TYPE TRANSCRIPTIONAL REGULATOR YBHD"/>
    <property type="match status" value="1"/>
</dbReference>
<gene>
    <name evidence="6" type="ORF">EDC64_1075</name>
</gene>
<dbReference type="PANTHER" id="PTHR30419:SF8">
    <property type="entry name" value="NITROGEN ASSIMILATION TRANSCRIPTIONAL ACTIVATOR-RELATED"/>
    <property type="match status" value="1"/>
</dbReference>
<accession>A0A4R3LUA8</accession>
<dbReference type="OrthoDB" id="7492271at2"/>
<evidence type="ECO:0000259" key="5">
    <source>
        <dbReference type="PROSITE" id="PS50931"/>
    </source>
</evidence>